<keyword evidence="2" id="KW-0812">Transmembrane</keyword>
<keyword evidence="2" id="KW-1133">Transmembrane helix</keyword>
<reference evidence="3 4" key="1">
    <citation type="submission" date="2020-08" db="EMBL/GenBank/DDBJ databases">
        <title>Genome sequence of Acidovorax monticola KACC 19171T.</title>
        <authorList>
            <person name="Hyun D.-W."/>
            <person name="Bae J.-W."/>
        </authorList>
    </citation>
    <scope>NUCLEOTIDE SEQUENCE [LARGE SCALE GENOMIC DNA]</scope>
    <source>
        <strain evidence="3 4">KACC 19171</strain>
    </source>
</reference>
<organism evidence="3 4">
    <name type="scientific">Paenacidovorax monticola</name>
    <dbReference type="NCBI Taxonomy" id="1926868"/>
    <lineage>
        <taxon>Bacteria</taxon>
        <taxon>Pseudomonadati</taxon>
        <taxon>Pseudomonadota</taxon>
        <taxon>Betaproteobacteria</taxon>
        <taxon>Burkholderiales</taxon>
        <taxon>Comamonadaceae</taxon>
        <taxon>Paenacidovorax</taxon>
    </lineage>
</organism>
<keyword evidence="1" id="KW-0175">Coiled coil</keyword>
<dbReference type="AlphaFoldDB" id="A0A7H0HEP2"/>
<dbReference type="KEGG" id="amon:H9L24_19310"/>
<feature type="transmembrane region" description="Helical" evidence="2">
    <location>
        <begin position="64"/>
        <end position="83"/>
    </location>
</feature>
<keyword evidence="4" id="KW-1185">Reference proteome</keyword>
<keyword evidence="2" id="KW-0472">Membrane</keyword>
<proteinExistence type="predicted"/>
<feature type="coiled-coil region" evidence="1">
    <location>
        <begin position="88"/>
        <end position="115"/>
    </location>
</feature>
<protein>
    <submittedName>
        <fullName evidence="3">DUF2304 domain-containing protein</fullName>
    </submittedName>
</protein>
<feature type="transmembrane region" description="Helical" evidence="2">
    <location>
        <begin position="6"/>
        <end position="23"/>
    </location>
</feature>
<dbReference type="Proteomes" id="UP000516057">
    <property type="component" value="Chromosome"/>
</dbReference>
<dbReference type="EMBL" id="CP060790">
    <property type="protein sequence ID" value="QNP59008.1"/>
    <property type="molecule type" value="Genomic_DNA"/>
</dbReference>
<feature type="transmembrane region" description="Helical" evidence="2">
    <location>
        <begin position="30"/>
        <end position="52"/>
    </location>
</feature>
<evidence type="ECO:0000256" key="2">
    <source>
        <dbReference type="SAM" id="Phobius"/>
    </source>
</evidence>
<accession>A0A7H0HEP2</accession>
<gene>
    <name evidence="3" type="ORF">H9L24_19310</name>
</gene>
<dbReference type="RefSeq" id="WP_187735993.1">
    <property type="nucleotide sequence ID" value="NZ_CP060790.1"/>
</dbReference>
<evidence type="ECO:0000313" key="4">
    <source>
        <dbReference type="Proteomes" id="UP000516057"/>
    </source>
</evidence>
<sequence length="129" mass="14134">MASLQATTALMGIGLAALILYLIRRDHLYLMHGLFWVMIAGAAAVLGAWPGLIDRMARWVGFSYPPALLLLLACVVLVVKALHADMVNTRIERDVRRLNQRLALLEADIETLRNTAVQPGLVATDTTCP</sequence>
<name>A0A7H0HEP2_9BURK</name>
<evidence type="ECO:0000313" key="3">
    <source>
        <dbReference type="EMBL" id="QNP59008.1"/>
    </source>
</evidence>
<dbReference type="Pfam" id="PF10066">
    <property type="entry name" value="DUF2304"/>
    <property type="match status" value="1"/>
</dbReference>
<dbReference type="InterPro" id="IPR019277">
    <property type="entry name" value="DUF2304"/>
</dbReference>
<evidence type="ECO:0000256" key="1">
    <source>
        <dbReference type="SAM" id="Coils"/>
    </source>
</evidence>